<dbReference type="EC" id="2.7.1.17" evidence="4"/>
<dbReference type="GO" id="GO:0004856">
    <property type="term" value="F:D-xylulokinase activity"/>
    <property type="evidence" value="ECO:0007669"/>
    <property type="project" value="UniProtKB-UniRule"/>
</dbReference>
<keyword evidence="2 4" id="KW-0808">Transferase</keyword>
<sequence length="661" mass="72841">MSSAPLFLGLDSSTQSLKASLLSTDLDVLAEHAVHFDTDLPEYQTSNGVSYGPDGSGEVNSPVMMVVQALDLLFDRMKDAGWELDRVRGISAAGQQHASVYWSHEAPTILSLLDPKKTLHSQLSGAFSRCVIPNWQDSSTSEDCQAIESFLGGPEVVAKITGSRAYERFTGPQIRRFKRLDPNGYGATSRVSLVSSFITTLMCADGEIKGIDESDACGMNLWAMNGSDRGWDKRCLQAVVGSEDEEEVKELERKLGRVETDGGKVVGKLGKWFQERYTMSGVCCVFPGTGDNPATFLSLTLKEREGMISLGTSDVLLVSVGQYLPNLEYHSFFHPAQIAPPSSQDEDKERTHEGLRYFNMLVYKNGSLPRSHIRDDYFDGSWDKFNSAVEKHRPKSGDGMERMGFWWLLPDIIPSGAHGTYKYQGQSGDLQLVEEFSDPSVNAITILHSQFLNYRSRSSAFLTSSSSPTPSPSTSPPSSPFPPRRGIFASLKTHPTPKPTQSSTHTLEEGDNKKKTSVGIPHLSRVYATGGAAANSTLLSVLSDVLHAPICKNVEFSPTSGWTSSNWNACSVGAAYKAKWGWERHVGVGERQNVGFDQVVREARMARRVTRLGPEGREGWEEEGITMVVGPDPERAEVYESWVDDWKELERRSVRSVEVNA</sequence>
<dbReference type="SUPFAM" id="SSF53067">
    <property type="entry name" value="Actin-like ATPase domain"/>
    <property type="match status" value="1"/>
</dbReference>
<dbReference type="GO" id="GO:0005997">
    <property type="term" value="P:xylulose metabolic process"/>
    <property type="evidence" value="ECO:0007669"/>
    <property type="project" value="TreeGrafter"/>
</dbReference>
<comment type="caution">
    <text evidence="6">The sequence shown here is derived from an EMBL/GenBank/DDBJ whole genome shotgun (WGS) entry which is preliminary data.</text>
</comment>
<proteinExistence type="inferred from homology"/>
<name>A0A4Q1BIL6_TREME</name>
<dbReference type="STRING" id="5217.A0A4Q1BIL6"/>
<evidence type="ECO:0000256" key="3">
    <source>
        <dbReference type="ARBA" id="ARBA00022777"/>
    </source>
</evidence>
<gene>
    <name evidence="6" type="ORF">M231_05244</name>
</gene>
<evidence type="ECO:0000256" key="5">
    <source>
        <dbReference type="SAM" id="MobiDB-lite"/>
    </source>
</evidence>
<organism evidence="6 7">
    <name type="scientific">Tremella mesenterica</name>
    <name type="common">Jelly fungus</name>
    <dbReference type="NCBI Taxonomy" id="5217"/>
    <lineage>
        <taxon>Eukaryota</taxon>
        <taxon>Fungi</taxon>
        <taxon>Dikarya</taxon>
        <taxon>Basidiomycota</taxon>
        <taxon>Agaricomycotina</taxon>
        <taxon>Tremellomycetes</taxon>
        <taxon>Tremellales</taxon>
        <taxon>Tremellaceae</taxon>
        <taxon>Tremella</taxon>
    </lineage>
</organism>
<keyword evidence="4" id="KW-0547">Nucleotide-binding</keyword>
<protein>
    <recommendedName>
        <fullName evidence="4">Xylulose kinase</fullName>
        <ecNumber evidence="4">2.7.1.17</ecNumber>
    </recommendedName>
</protein>
<keyword evidence="3 4" id="KW-0418">Kinase</keyword>
<reference evidence="6 7" key="1">
    <citation type="submission" date="2016-06" db="EMBL/GenBank/DDBJ databases">
        <title>Evolution of pathogenesis and genome organization in the Tremellales.</title>
        <authorList>
            <person name="Cuomo C."/>
            <person name="Litvintseva A."/>
            <person name="Heitman J."/>
            <person name="Chen Y."/>
            <person name="Sun S."/>
            <person name="Springer D."/>
            <person name="Dromer F."/>
            <person name="Young S."/>
            <person name="Zeng Q."/>
            <person name="Chapman S."/>
            <person name="Gujja S."/>
            <person name="Saif S."/>
            <person name="Birren B."/>
        </authorList>
    </citation>
    <scope>NUCLEOTIDE SEQUENCE [LARGE SCALE GENOMIC DNA]</scope>
    <source>
        <strain evidence="6 7">ATCC 28783</strain>
    </source>
</reference>
<evidence type="ECO:0000256" key="2">
    <source>
        <dbReference type="ARBA" id="ARBA00022679"/>
    </source>
</evidence>
<evidence type="ECO:0000313" key="7">
    <source>
        <dbReference type="Proteomes" id="UP000289152"/>
    </source>
</evidence>
<dbReference type="EMBL" id="SDIL01000067">
    <property type="protein sequence ID" value="RXK37523.1"/>
    <property type="molecule type" value="Genomic_DNA"/>
</dbReference>
<comment type="catalytic activity">
    <reaction evidence="4">
        <text>D-xylulose + ATP = D-xylulose 5-phosphate + ADP + H(+)</text>
        <dbReference type="Rhea" id="RHEA:10964"/>
        <dbReference type="ChEBI" id="CHEBI:15378"/>
        <dbReference type="ChEBI" id="CHEBI:17140"/>
        <dbReference type="ChEBI" id="CHEBI:30616"/>
        <dbReference type="ChEBI" id="CHEBI:57737"/>
        <dbReference type="ChEBI" id="CHEBI:456216"/>
        <dbReference type="EC" id="2.7.1.17"/>
    </reaction>
</comment>
<dbReference type="PANTHER" id="PTHR10196:SF57">
    <property type="entry name" value="XYLULOSE KINASE"/>
    <property type="match status" value="1"/>
</dbReference>
<dbReference type="InParanoid" id="A0A4Q1BIL6"/>
<feature type="compositionally biased region" description="Pro residues" evidence="5">
    <location>
        <begin position="469"/>
        <end position="483"/>
    </location>
</feature>
<evidence type="ECO:0000256" key="4">
    <source>
        <dbReference type="RuleBase" id="RU367058"/>
    </source>
</evidence>
<dbReference type="CDD" id="cd07776">
    <property type="entry name" value="ASKHA_NBD_FGGY_SpXK-like"/>
    <property type="match status" value="1"/>
</dbReference>
<dbReference type="AlphaFoldDB" id="A0A4Q1BIL6"/>
<comment type="similarity">
    <text evidence="1 4">Belongs to the FGGY kinase family.</text>
</comment>
<dbReference type="OrthoDB" id="1728974at2759"/>
<accession>A0A4Q1BIL6</accession>
<dbReference type="GO" id="GO:0005524">
    <property type="term" value="F:ATP binding"/>
    <property type="evidence" value="ECO:0007669"/>
    <property type="project" value="UniProtKB-UniRule"/>
</dbReference>
<dbReference type="GO" id="GO:0042732">
    <property type="term" value="P:D-xylose metabolic process"/>
    <property type="evidence" value="ECO:0007669"/>
    <property type="project" value="UniProtKB-UniRule"/>
</dbReference>
<dbReference type="GO" id="GO:0005829">
    <property type="term" value="C:cytosol"/>
    <property type="evidence" value="ECO:0007669"/>
    <property type="project" value="TreeGrafter"/>
</dbReference>
<comment type="function">
    <text evidence="4">Highly specific D-xylulose kinase which participates in the catabolism of xylose. Xylose is a major component of hemicelluloses such as xylan. Most fungi utilize D-xylose via three enzymatic reactions, xylose reductase (XR), xylitol dehydrogenase (XDH), and xylulokinase, to form xylulose 5-phosphate, which enters pentose phosphate pathway.</text>
</comment>
<keyword evidence="7" id="KW-1185">Reference proteome</keyword>
<dbReference type="InterPro" id="IPR042024">
    <property type="entry name" value="D-XK_euk"/>
</dbReference>
<dbReference type="Gene3D" id="3.30.420.40">
    <property type="match status" value="3"/>
</dbReference>
<evidence type="ECO:0000256" key="1">
    <source>
        <dbReference type="ARBA" id="ARBA00009156"/>
    </source>
</evidence>
<feature type="region of interest" description="Disordered" evidence="5">
    <location>
        <begin position="462"/>
        <end position="517"/>
    </location>
</feature>
<dbReference type="Proteomes" id="UP000289152">
    <property type="component" value="Unassembled WGS sequence"/>
</dbReference>
<evidence type="ECO:0000313" key="6">
    <source>
        <dbReference type="EMBL" id="RXK37523.1"/>
    </source>
</evidence>
<dbReference type="PANTHER" id="PTHR10196">
    <property type="entry name" value="SUGAR KINASE"/>
    <property type="match status" value="1"/>
</dbReference>
<keyword evidence="4" id="KW-0067">ATP-binding</keyword>
<dbReference type="InterPro" id="IPR043129">
    <property type="entry name" value="ATPase_NBD"/>
</dbReference>
<dbReference type="FunCoup" id="A0A4Q1BIL6">
    <property type="interactions" value="291"/>
</dbReference>
<keyword evidence="4" id="KW-0119">Carbohydrate metabolism</keyword>
<keyword evidence="4" id="KW-0859">Xylose metabolism</keyword>